<dbReference type="OrthoDB" id="9787732at2"/>
<dbReference type="GO" id="GO:0005886">
    <property type="term" value="C:plasma membrane"/>
    <property type="evidence" value="ECO:0007669"/>
    <property type="project" value="UniProtKB-SubCell"/>
</dbReference>
<dbReference type="InterPro" id="IPR051791">
    <property type="entry name" value="Pra-immunoreactive"/>
</dbReference>
<evidence type="ECO:0000256" key="2">
    <source>
        <dbReference type="ARBA" id="ARBA00022475"/>
    </source>
</evidence>
<keyword evidence="5 7" id="KW-0472">Membrane</keyword>
<dbReference type="STRING" id="1121922.GCA_000428905_01261"/>
<accession>K7A024</accession>
<dbReference type="AlphaFoldDB" id="K7A024"/>
<reference evidence="10" key="1">
    <citation type="journal article" date="2014" name="Environ. Microbiol.">
        <title>Comparative genomics of the marine bacterial genus Glaciecola reveals the high degree of genomic diversity and genomic characteristic for cold adaptation.</title>
        <authorList>
            <person name="Qin Q.L."/>
            <person name="Xie B.B."/>
            <person name="Yu Y."/>
            <person name="Shu Y.L."/>
            <person name="Rong J.C."/>
            <person name="Zhang Y.J."/>
            <person name="Zhao D.L."/>
            <person name="Chen X.L."/>
            <person name="Zhang X.Y."/>
            <person name="Chen B."/>
            <person name="Zhou B.C."/>
            <person name="Zhang Y.Z."/>
        </authorList>
    </citation>
    <scope>NUCLEOTIDE SEQUENCE [LARGE SCALE GENOMIC DNA]</scope>
    <source>
        <strain evidence="10">ACAM 615</strain>
    </source>
</reference>
<dbReference type="Proteomes" id="UP000006251">
    <property type="component" value="Unassembled WGS sequence"/>
</dbReference>
<name>K7A024_9ALTE</name>
<evidence type="ECO:0000313" key="10">
    <source>
        <dbReference type="Proteomes" id="UP000006251"/>
    </source>
</evidence>
<feature type="domain" description="RDD" evidence="8">
    <location>
        <begin position="334"/>
        <end position="408"/>
    </location>
</feature>
<evidence type="ECO:0000256" key="1">
    <source>
        <dbReference type="ARBA" id="ARBA00004651"/>
    </source>
</evidence>
<feature type="compositionally biased region" description="Basic and acidic residues" evidence="6">
    <location>
        <begin position="7"/>
        <end position="27"/>
    </location>
</feature>
<dbReference type="RefSeq" id="WP_006011271.1">
    <property type="nucleotide sequence ID" value="NZ_AUAV01000005.1"/>
</dbReference>
<gene>
    <name evidence="9" type="ORF">GPAL_1999</name>
</gene>
<protein>
    <recommendedName>
        <fullName evidence="8">RDD domain-containing protein</fullName>
    </recommendedName>
</protein>
<feature type="compositionally biased region" description="Basic and acidic residues" evidence="6">
    <location>
        <begin position="52"/>
        <end position="62"/>
    </location>
</feature>
<keyword evidence="10" id="KW-1185">Reference proteome</keyword>
<proteinExistence type="predicted"/>
<feature type="transmembrane region" description="Helical" evidence="7">
    <location>
        <begin position="377"/>
        <end position="396"/>
    </location>
</feature>
<evidence type="ECO:0000256" key="5">
    <source>
        <dbReference type="ARBA" id="ARBA00023136"/>
    </source>
</evidence>
<evidence type="ECO:0000256" key="4">
    <source>
        <dbReference type="ARBA" id="ARBA00022989"/>
    </source>
</evidence>
<dbReference type="EMBL" id="BAEQ01000032">
    <property type="protein sequence ID" value="GAC28860.1"/>
    <property type="molecule type" value="Genomic_DNA"/>
</dbReference>
<evidence type="ECO:0000313" key="9">
    <source>
        <dbReference type="EMBL" id="GAC28860.1"/>
    </source>
</evidence>
<evidence type="ECO:0000256" key="3">
    <source>
        <dbReference type="ARBA" id="ARBA00022692"/>
    </source>
</evidence>
<feature type="transmembrane region" description="Helical" evidence="7">
    <location>
        <begin position="133"/>
        <end position="153"/>
    </location>
</feature>
<feature type="region of interest" description="Disordered" evidence="6">
    <location>
        <begin position="1"/>
        <end position="96"/>
    </location>
</feature>
<dbReference type="PANTHER" id="PTHR36115:SF6">
    <property type="entry name" value="PROLINE-RICH ANTIGEN HOMOLOG"/>
    <property type="match status" value="1"/>
</dbReference>
<keyword evidence="4 7" id="KW-1133">Transmembrane helix</keyword>
<feature type="transmembrane region" description="Helical" evidence="7">
    <location>
        <begin position="173"/>
        <end position="191"/>
    </location>
</feature>
<comment type="subcellular location">
    <subcellularLocation>
        <location evidence="1">Cell membrane</location>
        <topology evidence="1">Multi-pass membrane protein</topology>
    </subcellularLocation>
</comment>
<keyword evidence="2" id="KW-1003">Cell membrane</keyword>
<organism evidence="9 10">
    <name type="scientific">Brumicola pallidula DSM 14239 = ACAM 615</name>
    <dbReference type="NCBI Taxonomy" id="1121922"/>
    <lineage>
        <taxon>Bacteria</taxon>
        <taxon>Pseudomonadati</taxon>
        <taxon>Pseudomonadota</taxon>
        <taxon>Gammaproteobacteria</taxon>
        <taxon>Alteromonadales</taxon>
        <taxon>Alteromonadaceae</taxon>
        <taxon>Brumicola</taxon>
    </lineage>
</organism>
<dbReference type="InterPro" id="IPR010432">
    <property type="entry name" value="RDD"/>
</dbReference>
<dbReference type="PANTHER" id="PTHR36115">
    <property type="entry name" value="PROLINE-RICH ANTIGEN HOMOLOG-RELATED"/>
    <property type="match status" value="1"/>
</dbReference>
<feature type="transmembrane region" description="Helical" evidence="7">
    <location>
        <begin position="328"/>
        <end position="346"/>
    </location>
</feature>
<evidence type="ECO:0000256" key="6">
    <source>
        <dbReference type="SAM" id="MobiDB-lite"/>
    </source>
</evidence>
<comment type="caution">
    <text evidence="9">The sequence shown here is derived from an EMBL/GenBank/DDBJ whole genome shotgun (WGS) entry which is preliminary data.</text>
</comment>
<dbReference type="Pfam" id="PF06271">
    <property type="entry name" value="RDD"/>
    <property type="match status" value="1"/>
</dbReference>
<evidence type="ECO:0000259" key="8">
    <source>
        <dbReference type="Pfam" id="PF06271"/>
    </source>
</evidence>
<evidence type="ECO:0000256" key="7">
    <source>
        <dbReference type="SAM" id="Phobius"/>
    </source>
</evidence>
<keyword evidence="3 7" id="KW-0812">Transmembrane</keyword>
<sequence>MTSSDNPKQHSFDLDPSCRETENKKGNESLIEATEESVNIVEGKDTVGSVDTPEKSSDKSELESPIESVHIPTGVRSFDDAKSNPPHTQESAKLSDKETREMVTPYAFTVSPELLGQSLATPTRRGVAMMIDVFLIAVLSGLSALLFAGFVAMTFFKAGDRLKQQKRFNFTRLTLRASAACLLFFIIFAIISDMGEPDEPVLTEAAQRQENKETMESLLDLAAALIDVSCKENSECLLKYAEGVAISAAAMEIPVEDINATTSDIVSQKEWSDEKKSLFMDKFVNTLNEERNAYTDDILKITQAADAAEQTSAVYSVIELVKGIMSDLGLGLGWAALYFSVFTAWWRGQTIGKKVVGIEVVKLDGNYPSLWESFGRYGGYGAGFATGLLGFLQIYWDPNRQAIQDKISETLVLRLKPNVKKHF</sequence>